<dbReference type="WBParaSite" id="SVE_0432900.1">
    <property type="protein sequence ID" value="SVE_0432900.1"/>
    <property type="gene ID" value="SVE_0432900"/>
</dbReference>
<sequence>MMSSSDEEIAIGTTMDVFIKRSKYKSWSASEIIEKKEPETDESKEIRQNLDDIKKVLDEEKINDWLYANFDSVMNSF</sequence>
<dbReference type="AlphaFoldDB" id="A0A0K0F686"/>
<keyword evidence="1" id="KW-1185">Reference proteome</keyword>
<accession>A0A0K0F686</accession>
<organism evidence="1 2">
    <name type="scientific">Strongyloides venezuelensis</name>
    <name type="common">Threadworm</name>
    <dbReference type="NCBI Taxonomy" id="75913"/>
    <lineage>
        <taxon>Eukaryota</taxon>
        <taxon>Metazoa</taxon>
        <taxon>Ecdysozoa</taxon>
        <taxon>Nematoda</taxon>
        <taxon>Chromadorea</taxon>
        <taxon>Rhabditida</taxon>
        <taxon>Tylenchina</taxon>
        <taxon>Panagrolaimomorpha</taxon>
        <taxon>Strongyloidoidea</taxon>
        <taxon>Strongyloididae</taxon>
        <taxon>Strongyloides</taxon>
    </lineage>
</organism>
<evidence type="ECO:0000313" key="1">
    <source>
        <dbReference type="Proteomes" id="UP000035680"/>
    </source>
</evidence>
<evidence type="ECO:0000313" key="2">
    <source>
        <dbReference type="WBParaSite" id="SVE_0432900.1"/>
    </source>
</evidence>
<protein>
    <submittedName>
        <fullName evidence="2">Gag-pol polyprotein</fullName>
    </submittedName>
</protein>
<reference evidence="2" key="2">
    <citation type="submission" date="2015-08" db="UniProtKB">
        <authorList>
            <consortium name="WormBaseParasite"/>
        </authorList>
    </citation>
    <scope>IDENTIFICATION</scope>
</reference>
<name>A0A0K0F686_STRVS</name>
<proteinExistence type="predicted"/>
<dbReference type="Proteomes" id="UP000035680">
    <property type="component" value="Unassembled WGS sequence"/>
</dbReference>
<reference evidence="1" key="1">
    <citation type="submission" date="2014-07" db="EMBL/GenBank/DDBJ databases">
        <authorList>
            <person name="Martin A.A"/>
            <person name="De Silva N."/>
        </authorList>
    </citation>
    <scope>NUCLEOTIDE SEQUENCE</scope>
</reference>